<dbReference type="FunFam" id="3.40.30.10:FF:000001">
    <property type="entry name" value="Thioredoxin"/>
    <property type="match status" value="1"/>
</dbReference>
<gene>
    <name evidence="8" type="ORF">GpartN1_g5049.t1</name>
</gene>
<comment type="caution">
    <text evidence="8">The sequence shown here is derived from an EMBL/GenBank/DDBJ whole genome shotgun (WGS) entry which is preliminary data.</text>
</comment>
<dbReference type="GO" id="GO:0005737">
    <property type="term" value="C:cytoplasm"/>
    <property type="evidence" value="ECO:0007669"/>
    <property type="project" value="TreeGrafter"/>
</dbReference>
<sequence length="171" mass="19405">MAILSFLSFLPVSHCFNTKTGVRTCVFQRHVSRKSLLGLCPLKRQLSIHPNKRLKSVIRMTVIEVEDTNFEQEVLQSQVPVLVDFHADWCGPCKLVTPLLDWLVSEYSGKLKVVKIDTDKNPRYVKQYDVRGLPTLIIFQSGQLVASSEGALGKKGIQQYIEKHLPQLKTN</sequence>
<keyword evidence="4" id="KW-1015">Disulfide bond</keyword>
<name>A0A9C7PYI7_9RHOD</name>
<dbReference type="Proteomes" id="UP001061958">
    <property type="component" value="Unassembled WGS sequence"/>
</dbReference>
<dbReference type="InterPro" id="IPR013766">
    <property type="entry name" value="Thioredoxin_domain"/>
</dbReference>
<dbReference type="InterPro" id="IPR036249">
    <property type="entry name" value="Thioredoxin-like_sf"/>
</dbReference>
<evidence type="ECO:0000256" key="6">
    <source>
        <dbReference type="SAM" id="SignalP"/>
    </source>
</evidence>
<dbReference type="OrthoDB" id="2121326at2759"/>
<accession>A0A9C7PYI7</accession>
<dbReference type="PRINTS" id="PR00421">
    <property type="entry name" value="THIOREDOXIN"/>
</dbReference>
<reference evidence="8" key="1">
    <citation type="journal article" date="2022" name="Proc. Natl. Acad. Sci. U.S.A.">
        <title>Life cycle and functional genomics of the unicellular red alga Galdieria for elucidating algal and plant evolution and industrial use.</title>
        <authorList>
            <person name="Hirooka S."/>
            <person name="Itabashi T."/>
            <person name="Ichinose T.M."/>
            <person name="Onuma R."/>
            <person name="Fujiwara T."/>
            <person name="Yamashita S."/>
            <person name="Jong L.W."/>
            <person name="Tomita R."/>
            <person name="Iwane A.H."/>
            <person name="Miyagishima S.Y."/>
        </authorList>
    </citation>
    <scope>NUCLEOTIDE SEQUENCE</scope>
    <source>
        <strain evidence="8">NBRC 102759</strain>
    </source>
</reference>
<keyword evidence="5" id="KW-0676">Redox-active center</keyword>
<evidence type="ECO:0000256" key="1">
    <source>
        <dbReference type="ARBA" id="ARBA00003318"/>
    </source>
</evidence>
<feature type="signal peptide" evidence="6">
    <location>
        <begin position="1"/>
        <end position="15"/>
    </location>
</feature>
<dbReference type="CDD" id="cd02947">
    <property type="entry name" value="TRX_family"/>
    <property type="match status" value="1"/>
</dbReference>
<evidence type="ECO:0000256" key="3">
    <source>
        <dbReference type="ARBA" id="ARBA00022982"/>
    </source>
</evidence>
<keyword evidence="9" id="KW-1185">Reference proteome</keyword>
<evidence type="ECO:0000256" key="2">
    <source>
        <dbReference type="ARBA" id="ARBA00022448"/>
    </source>
</evidence>
<dbReference type="PROSITE" id="PS00194">
    <property type="entry name" value="THIOREDOXIN_1"/>
    <property type="match status" value="1"/>
</dbReference>
<evidence type="ECO:0000313" key="8">
    <source>
        <dbReference type="EMBL" id="GJQ13258.1"/>
    </source>
</evidence>
<feature type="chain" id="PRO_5039028927" description="Thioredoxin domain-containing protein" evidence="6">
    <location>
        <begin position="16"/>
        <end position="171"/>
    </location>
</feature>
<dbReference type="PANTHER" id="PTHR45663:SF22">
    <property type="entry name" value="THIOREDOXIN X, CHLOROPLASTIC"/>
    <property type="match status" value="1"/>
</dbReference>
<dbReference type="InterPro" id="IPR017937">
    <property type="entry name" value="Thioredoxin_CS"/>
</dbReference>
<organism evidence="8 9">
    <name type="scientific">Galdieria partita</name>
    <dbReference type="NCBI Taxonomy" id="83374"/>
    <lineage>
        <taxon>Eukaryota</taxon>
        <taxon>Rhodophyta</taxon>
        <taxon>Bangiophyceae</taxon>
        <taxon>Galdieriales</taxon>
        <taxon>Galdieriaceae</taxon>
        <taxon>Galdieria</taxon>
    </lineage>
</organism>
<evidence type="ECO:0000313" key="9">
    <source>
        <dbReference type="Proteomes" id="UP001061958"/>
    </source>
</evidence>
<keyword evidence="3" id="KW-0249">Electron transport</keyword>
<evidence type="ECO:0000256" key="4">
    <source>
        <dbReference type="ARBA" id="ARBA00023157"/>
    </source>
</evidence>
<proteinExistence type="predicted"/>
<dbReference type="SUPFAM" id="SSF52833">
    <property type="entry name" value="Thioredoxin-like"/>
    <property type="match status" value="1"/>
</dbReference>
<dbReference type="PROSITE" id="PS51352">
    <property type="entry name" value="THIOREDOXIN_2"/>
    <property type="match status" value="1"/>
</dbReference>
<dbReference type="AlphaFoldDB" id="A0A9C7PYI7"/>
<keyword evidence="2" id="KW-0813">Transport</keyword>
<dbReference type="GO" id="GO:0015035">
    <property type="term" value="F:protein-disulfide reductase activity"/>
    <property type="evidence" value="ECO:0007669"/>
    <property type="project" value="InterPro"/>
</dbReference>
<dbReference type="EMBL" id="BQMJ01000041">
    <property type="protein sequence ID" value="GJQ13258.1"/>
    <property type="molecule type" value="Genomic_DNA"/>
</dbReference>
<evidence type="ECO:0000256" key="5">
    <source>
        <dbReference type="ARBA" id="ARBA00023284"/>
    </source>
</evidence>
<dbReference type="PANTHER" id="PTHR45663">
    <property type="entry name" value="GEO12009P1"/>
    <property type="match status" value="1"/>
</dbReference>
<dbReference type="Gene3D" id="3.40.30.10">
    <property type="entry name" value="Glutaredoxin"/>
    <property type="match status" value="1"/>
</dbReference>
<dbReference type="NCBIfam" id="TIGR01068">
    <property type="entry name" value="thioredoxin"/>
    <property type="match status" value="1"/>
</dbReference>
<keyword evidence="6" id="KW-0732">Signal</keyword>
<reference evidence="8" key="2">
    <citation type="submission" date="2022-01" db="EMBL/GenBank/DDBJ databases">
        <authorList>
            <person name="Hirooka S."/>
            <person name="Miyagishima S.Y."/>
        </authorList>
    </citation>
    <scope>NUCLEOTIDE SEQUENCE</scope>
    <source>
        <strain evidence="8">NBRC 102759</strain>
    </source>
</reference>
<comment type="function">
    <text evidence="1">Participates in various redox reactions through the reversible oxidation of its active center dithiol to a disulfide and catalyzes dithiol-disulfide exchange reactions.</text>
</comment>
<evidence type="ECO:0000259" key="7">
    <source>
        <dbReference type="PROSITE" id="PS51352"/>
    </source>
</evidence>
<dbReference type="InterPro" id="IPR005746">
    <property type="entry name" value="Thioredoxin"/>
</dbReference>
<protein>
    <recommendedName>
        <fullName evidence="7">Thioredoxin domain-containing protein</fullName>
    </recommendedName>
</protein>
<dbReference type="Pfam" id="PF00085">
    <property type="entry name" value="Thioredoxin"/>
    <property type="match status" value="1"/>
</dbReference>
<feature type="domain" description="Thioredoxin" evidence="7">
    <location>
        <begin position="54"/>
        <end position="166"/>
    </location>
</feature>